<dbReference type="InterPro" id="IPR022535">
    <property type="entry name" value="Golgi_pH-regulator_cons_dom"/>
</dbReference>
<feature type="transmembrane region" description="Helical" evidence="6">
    <location>
        <begin position="420"/>
        <end position="440"/>
    </location>
</feature>
<keyword evidence="3 6" id="KW-1133">Transmembrane helix</keyword>
<sequence length="507" mass="56029">MRLVTETLLLCLARFFLFFACRKYLLRSLYSDLQSLSADSTPGGGESTPTHQGNEIELDSLPPPTTHTPKSSKFFNAGTTFLHTIVSRAIFSWMFAESCTMFFLLMLQGLDILSPRTRLINWRFSLFFLMATILVIIPLSVSLLLALGAGGGDSRSCFKSLLGPRVVFSLVPVVLYLFALSYIPLPEALSSSDITTAALSRLIVLGTIILGLLSGFGAISSSWQYLPFLSRAQSVPGNQDVDASEYALASIRNDLRTRRAEAERRAESKVEGSWFSRVGTSFRGGDSLTQELLGLEALEYQMSRKTESLRQRRDAAKYSKTFRGKMFNVAARIFAVYCVVRFISSLYNITFLPTRRSSSTTTYPDLITDLLAHILSSEVKLEDVASLSRQISLALVGVIILTSIRLVLRGVTRALRVTSRNLGASLMLLVLAQLMGIYLLSTVVQMRSSFPPPPTKPDADATVTNLFSTIPEYEVFGSLFDWSFLSSFVASAFVRWGAERVNGDDDS</sequence>
<dbReference type="Pfam" id="PF12537">
    <property type="entry name" value="GPHR_N"/>
    <property type="match status" value="1"/>
</dbReference>
<dbReference type="OrthoDB" id="264392at2759"/>
<evidence type="ECO:0000313" key="10">
    <source>
        <dbReference type="Proteomes" id="UP000001194"/>
    </source>
</evidence>
<feature type="transmembrane region" description="Helical" evidence="6">
    <location>
        <begin position="90"/>
        <end position="110"/>
    </location>
</feature>
<evidence type="ECO:0000256" key="5">
    <source>
        <dbReference type="SAM" id="MobiDB-lite"/>
    </source>
</evidence>
<dbReference type="PANTHER" id="PTHR15948">
    <property type="entry name" value="G-PROTEIN COUPLED RECEPTOR 89-RELATED"/>
    <property type="match status" value="1"/>
</dbReference>
<dbReference type="InterPro" id="IPR025969">
    <property type="entry name" value="ABA_GPCR_dom"/>
</dbReference>
<name>B0D7Z7_LACBS</name>
<dbReference type="KEGG" id="lbc:LACBIDRAFT_319151"/>
<evidence type="ECO:0000256" key="6">
    <source>
        <dbReference type="SAM" id="Phobius"/>
    </source>
</evidence>
<keyword evidence="9" id="KW-0675">Receptor</keyword>
<feature type="domain" description="Abscisic acid G-protein coupled receptor-like" evidence="7">
    <location>
        <begin position="318"/>
        <end position="499"/>
    </location>
</feature>
<dbReference type="Proteomes" id="UP000001194">
    <property type="component" value="Unassembled WGS sequence"/>
</dbReference>
<feature type="transmembrane region" description="Helical" evidence="6">
    <location>
        <begin position="122"/>
        <end position="150"/>
    </location>
</feature>
<dbReference type="RefSeq" id="XP_001880078.1">
    <property type="nucleotide sequence ID" value="XM_001880043.1"/>
</dbReference>
<dbReference type="PANTHER" id="PTHR15948:SF0">
    <property type="entry name" value="GOLGI PH REGULATOR A-RELATED"/>
    <property type="match status" value="1"/>
</dbReference>
<evidence type="ECO:0000256" key="1">
    <source>
        <dbReference type="ARBA" id="ARBA00004141"/>
    </source>
</evidence>
<feature type="region of interest" description="Disordered" evidence="5">
    <location>
        <begin position="40"/>
        <end position="68"/>
    </location>
</feature>
<dbReference type="Pfam" id="PF12430">
    <property type="entry name" value="ABA_GPCR"/>
    <property type="match status" value="1"/>
</dbReference>
<dbReference type="InParanoid" id="B0D7Z7"/>
<evidence type="ECO:0000256" key="4">
    <source>
        <dbReference type="ARBA" id="ARBA00023136"/>
    </source>
</evidence>
<keyword evidence="4 6" id="KW-0472">Membrane</keyword>
<keyword evidence="2 6" id="KW-0812">Transmembrane</keyword>
<dbReference type="STRING" id="486041.B0D7Z7"/>
<feature type="transmembrane region" description="Helical" evidence="6">
    <location>
        <begin position="203"/>
        <end position="226"/>
    </location>
</feature>
<evidence type="ECO:0000313" key="9">
    <source>
        <dbReference type="EMBL" id="EDR09729.1"/>
    </source>
</evidence>
<organism evidence="10">
    <name type="scientific">Laccaria bicolor (strain S238N-H82 / ATCC MYA-4686)</name>
    <name type="common">Bicoloured deceiver</name>
    <name type="synonym">Laccaria laccata var. bicolor</name>
    <dbReference type="NCBI Taxonomy" id="486041"/>
    <lineage>
        <taxon>Eukaryota</taxon>
        <taxon>Fungi</taxon>
        <taxon>Dikarya</taxon>
        <taxon>Basidiomycota</taxon>
        <taxon>Agaricomycotina</taxon>
        <taxon>Agaricomycetes</taxon>
        <taxon>Agaricomycetidae</taxon>
        <taxon>Agaricales</taxon>
        <taxon>Agaricineae</taxon>
        <taxon>Hydnangiaceae</taxon>
        <taxon>Laccaria</taxon>
    </lineage>
</organism>
<comment type="subcellular location">
    <subcellularLocation>
        <location evidence="1">Membrane</location>
        <topology evidence="1">Multi-pass membrane protein</topology>
    </subcellularLocation>
</comment>
<evidence type="ECO:0000259" key="7">
    <source>
        <dbReference type="Pfam" id="PF12430"/>
    </source>
</evidence>
<feature type="transmembrane region" description="Helical" evidence="6">
    <location>
        <begin position="162"/>
        <end position="183"/>
    </location>
</feature>
<feature type="transmembrane region" description="Helical" evidence="6">
    <location>
        <begin position="329"/>
        <end position="349"/>
    </location>
</feature>
<dbReference type="GeneID" id="6075532"/>
<dbReference type="HOGENOM" id="CLU_029388_1_0_1"/>
<dbReference type="GO" id="GO:0016020">
    <property type="term" value="C:membrane"/>
    <property type="evidence" value="ECO:0007669"/>
    <property type="project" value="UniProtKB-SubCell"/>
</dbReference>
<feature type="domain" description="Golgi pH regulator conserved" evidence="8">
    <location>
        <begin position="194"/>
        <end position="261"/>
    </location>
</feature>
<keyword evidence="10" id="KW-1185">Reference proteome</keyword>
<evidence type="ECO:0000256" key="2">
    <source>
        <dbReference type="ARBA" id="ARBA00022692"/>
    </source>
</evidence>
<gene>
    <name evidence="9" type="ORF">LACBIDRAFT_319151</name>
</gene>
<accession>B0D7Z7</accession>
<reference evidence="9 10" key="1">
    <citation type="journal article" date="2008" name="Nature">
        <title>The genome of Laccaria bicolor provides insights into mycorrhizal symbiosis.</title>
        <authorList>
            <person name="Martin F."/>
            <person name="Aerts A."/>
            <person name="Ahren D."/>
            <person name="Brun A."/>
            <person name="Danchin E.G.J."/>
            <person name="Duchaussoy F."/>
            <person name="Gibon J."/>
            <person name="Kohler A."/>
            <person name="Lindquist E."/>
            <person name="Pereda V."/>
            <person name="Salamov A."/>
            <person name="Shapiro H.J."/>
            <person name="Wuyts J."/>
            <person name="Blaudez D."/>
            <person name="Buee M."/>
            <person name="Brokstein P."/>
            <person name="Canbaeck B."/>
            <person name="Cohen D."/>
            <person name="Courty P.E."/>
            <person name="Coutinho P.M."/>
            <person name="Delaruelle C."/>
            <person name="Detter J.C."/>
            <person name="Deveau A."/>
            <person name="DiFazio S."/>
            <person name="Duplessis S."/>
            <person name="Fraissinet-Tachet L."/>
            <person name="Lucic E."/>
            <person name="Frey-Klett P."/>
            <person name="Fourrey C."/>
            <person name="Feussner I."/>
            <person name="Gay G."/>
            <person name="Grimwood J."/>
            <person name="Hoegger P.J."/>
            <person name="Jain P."/>
            <person name="Kilaru S."/>
            <person name="Labbe J."/>
            <person name="Lin Y.C."/>
            <person name="Legue V."/>
            <person name="Le Tacon F."/>
            <person name="Marmeisse R."/>
            <person name="Melayah D."/>
            <person name="Montanini B."/>
            <person name="Muratet M."/>
            <person name="Nehls U."/>
            <person name="Niculita-Hirzel H."/>
            <person name="Oudot-Le Secq M.P."/>
            <person name="Peter M."/>
            <person name="Quesneville H."/>
            <person name="Rajashekar B."/>
            <person name="Reich M."/>
            <person name="Rouhier N."/>
            <person name="Schmutz J."/>
            <person name="Yin T."/>
            <person name="Chalot M."/>
            <person name="Henrissat B."/>
            <person name="Kuees U."/>
            <person name="Lucas S."/>
            <person name="Van de Peer Y."/>
            <person name="Podila G.K."/>
            <person name="Polle A."/>
            <person name="Pukkila P.J."/>
            <person name="Richardson P.M."/>
            <person name="Rouze P."/>
            <person name="Sanders I.R."/>
            <person name="Stajich J.E."/>
            <person name="Tunlid A."/>
            <person name="Tuskan G."/>
            <person name="Grigoriev I.V."/>
        </authorList>
    </citation>
    <scope>NUCLEOTIDE SEQUENCE [LARGE SCALE GENOMIC DNA]</scope>
    <source>
        <strain evidence="10">S238N-H82 / ATCC MYA-4686</strain>
    </source>
</reference>
<evidence type="ECO:0000259" key="8">
    <source>
        <dbReference type="Pfam" id="PF12537"/>
    </source>
</evidence>
<protein>
    <submittedName>
        <fullName evidence="9">G protein-coupled receptor 89</fullName>
    </submittedName>
</protein>
<feature type="transmembrane region" description="Helical" evidence="6">
    <location>
        <begin position="391"/>
        <end position="408"/>
    </location>
</feature>
<dbReference type="AlphaFoldDB" id="B0D7Z7"/>
<proteinExistence type="predicted"/>
<dbReference type="EMBL" id="DS547099">
    <property type="protein sequence ID" value="EDR09729.1"/>
    <property type="molecule type" value="Genomic_DNA"/>
</dbReference>
<dbReference type="InterPro" id="IPR015672">
    <property type="entry name" value="GPHR/GTG"/>
</dbReference>
<evidence type="ECO:0000256" key="3">
    <source>
        <dbReference type="ARBA" id="ARBA00022989"/>
    </source>
</evidence>